<protein>
    <submittedName>
        <fullName evidence="3">Peptidase C14</fullName>
    </submittedName>
</protein>
<evidence type="ECO:0000259" key="2">
    <source>
        <dbReference type="Pfam" id="PF00656"/>
    </source>
</evidence>
<gene>
    <name evidence="3" type="ORF">BCR33DRAFT_768744</name>
</gene>
<evidence type="ECO:0000313" key="3">
    <source>
        <dbReference type="EMBL" id="ORY39410.1"/>
    </source>
</evidence>
<sequence length="327" mass="36148">MTRDEISLNHARGFVGGHKKALLIGINYIGSDHELKGCIQDVKHMQEFLISHRGYTNTPTSMVFMSDEAQDDHLKPNFKNLVAGFQWLVMGNNPGDQLFLHYSGHGAQMKSAKHPSGQEDCLVPLDYKSAGCIDADFLHRSLVRALPPNVKLTVVFDCCHSGTMLELPYTYRPNADGEMSAKEVATKVIEEVTSLLKGGFSFSSMGKVEELLEDVGELAGLFPHRSEVDVKGYKREHFDSETDSEMEKPVVVISGCRDDQTSADTNVQGYGSTGALSYAVMTVLKQGNVTYDGLLRHIRQFMADNRLSQVPQLSCGMEVDPTGTFEF</sequence>
<dbReference type="GO" id="GO:0006508">
    <property type="term" value="P:proteolysis"/>
    <property type="evidence" value="ECO:0007669"/>
    <property type="project" value="InterPro"/>
</dbReference>
<dbReference type="Pfam" id="PF00656">
    <property type="entry name" value="Peptidase_C14"/>
    <property type="match status" value="1"/>
</dbReference>
<organism evidence="3 4">
    <name type="scientific">Rhizoclosmatium globosum</name>
    <dbReference type="NCBI Taxonomy" id="329046"/>
    <lineage>
        <taxon>Eukaryota</taxon>
        <taxon>Fungi</taxon>
        <taxon>Fungi incertae sedis</taxon>
        <taxon>Chytridiomycota</taxon>
        <taxon>Chytridiomycota incertae sedis</taxon>
        <taxon>Chytridiomycetes</taxon>
        <taxon>Chytridiales</taxon>
        <taxon>Chytriomycetaceae</taxon>
        <taxon>Rhizoclosmatium</taxon>
    </lineage>
</organism>
<dbReference type="PANTHER" id="PTHR48104">
    <property type="entry name" value="METACASPASE-4"/>
    <property type="match status" value="1"/>
</dbReference>
<dbReference type="InterPro" id="IPR050452">
    <property type="entry name" value="Metacaspase"/>
</dbReference>
<dbReference type="Gene3D" id="3.40.50.12660">
    <property type="match status" value="2"/>
</dbReference>
<feature type="domain" description="Peptidase C14 caspase" evidence="2">
    <location>
        <begin position="19"/>
        <end position="316"/>
    </location>
</feature>
<accession>A0A1Y2BXB1</accession>
<dbReference type="AlphaFoldDB" id="A0A1Y2BXB1"/>
<comment type="caution">
    <text evidence="3">The sequence shown here is derived from an EMBL/GenBank/DDBJ whole genome shotgun (WGS) entry which is preliminary data.</text>
</comment>
<reference evidence="3 4" key="1">
    <citation type="submission" date="2016-07" db="EMBL/GenBank/DDBJ databases">
        <title>Pervasive Adenine N6-methylation of Active Genes in Fungi.</title>
        <authorList>
            <consortium name="DOE Joint Genome Institute"/>
            <person name="Mondo S.J."/>
            <person name="Dannebaum R.O."/>
            <person name="Kuo R.C."/>
            <person name="Labutti K."/>
            <person name="Haridas S."/>
            <person name="Kuo A."/>
            <person name="Salamov A."/>
            <person name="Ahrendt S.R."/>
            <person name="Lipzen A."/>
            <person name="Sullivan W."/>
            <person name="Andreopoulos W.B."/>
            <person name="Clum A."/>
            <person name="Lindquist E."/>
            <person name="Daum C."/>
            <person name="Ramamoorthy G.K."/>
            <person name="Gryganskyi A."/>
            <person name="Culley D."/>
            <person name="Magnuson J.K."/>
            <person name="James T.Y."/>
            <person name="O'Malley M.A."/>
            <person name="Stajich J.E."/>
            <person name="Spatafora J.W."/>
            <person name="Visel A."/>
            <person name="Grigoriev I.V."/>
        </authorList>
    </citation>
    <scope>NUCLEOTIDE SEQUENCE [LARGE SCALE GENOMIC DNA]</scope>
    <source>
        <strain evidence="3 4">JEL800</strain>
    </source>
</reference>
<comment type="similarity">
    <text evidence="1">Belongs to the peptidase C14B family.</text>
</comment>
<evidence type="ECO:0000313" key="4">
    <source>
        <dbReference type="Proteomes" id="UP000193642"/>
    </source>
</evidence>
<name>A0A1Y2BXB1_9FUNG</name>
<proteinExistence type="inferred from homology"/>
<dbReference type="GO" id="GO:0005737">
    <property type="term" value="C:cytoplasm"/>
    <property type="evidence" value="ECO:0007669"/>
    <property type="project" value="TreeGrafter"/>
</dbReference>
<keyword evidence="4" id="KW-1185">Reference proteome</keyword>
<evidence type="ECO:0000256" key="1">
    <source>
        <dbReference type="ARBA" id="ARBA00009005"/>
    </source>
</evidence>
<dbReference type="EMBL" id="MCGO01000040">
    <property type="protein sequence ID" value="ORY39410.1"/>
    <property type="molecule type" value="Genomic_DNA"/>
</dbReference>
<dbReference type="PANTHER" id="PTHR48104:SF30">
    <property type="entry name" value="METACASPASE-1"/>
    <property type="match status" value="1"/>
</dbReference>
<dbReference type="InterPro" id="IPR011600">
    <property type="entry name" value="Pept_C14_caspase"/>
</dbReference>
<dbReference type="GO" id="GO:0004197">
    <property type="term" value="F:cysteine-type endopeptidase activity"/>
    <property type="evidence" value="ECO:0007669"/>
    <property type="project" value="InterPro"/>
</dbReference>
<dbReference type="Proteomes" id="UP000193642">
    <property type="component" value="Unassembled WGS sequence"/>
</dbReference>
<dbReference type="OrthoDB" id="3223806at2759"/>